<evidence type="ECO:0000256" key="5">
    <source>
        <dbReference type="ARBA" id="ARBA00022692"/>
    </source>
</evidence>
<feature type="transmembrane region" description="Helical" evidence="9">
    <location>
        <begin position="319"/>
        <end position="345"/>
    </location>
</feature>
<protein>
    <submittedName>
        <fullName evidence="10">(pine wood nematode) hypothetical protein</fullName>
    </submittedName>
</protein>
<dbReference type="AlphaFoldDB" id="A0A7I8XFY0"/>
<evidence type="ECO:0000256" key="2">
    <source>
        <dbReference type="ARBA" id="ARBA00004687"/>
    </source>
</evidence>
<feature type="transmembrane region" description="Helical" evidence="9">
    <location>
        <begin position="37"/>
        <end position="55"/>
    </location>
</feature>
<dbReference type="InterPro" id="IPR009600">
    <property type="entry name" value="PIG-U"/>
</dbReference>
<evidence type="ECO:0000313" key="11">
    <source>
        <dbReference type="Proteomes" id="UP000659654"/>
    </source>
</evidence>
<dbReference type="Proteomes" id="UP000659654">
    <property type="component" value="Unassembled WGS sequence"/>
</dbReference>
<dbReference type="UniPathway" id="UPA00196"/>
<evidence type="ECO:0000256" key="8">
    <source>
        <dbReference type="ARBA" id="ARBA00023136"/>
    </source>
</evidence>
<evidence type="ECO:0000256" key="6">
    <source>
        <dbReference type="ARBA" id="ARBA00022824"/>
    </source>
</evidence>
<comment type="caution">
    <text evidence="10">The sequence shown here is derived from an EMBL/GenBank/DDBJ whole genome shotgun (WGS) entry which is preliminary data.</text>
</comment>
<dbReference type="Proteomes" id="UP000582659">
    <property type="component" value="Unassembled WGS sequence"/>
</dbReference>
<feature type="transmembrane region" description="Helical" evidence="9">
    <location>
        <begin position="111"/>
        <end position="132"/>
    </location>
</feature>
<dbReference type="GO" id="GO:0042765">
    <property type="term" value="C:GPI-anchor transamidase complex"/>
    <property type="evidence" value="ECO:0007669"/>
    <property type="project" value="InterPro"/>
</dbReference>
<feature type="transmembrane region" description="Helical" evidence="9">
    <location>
        <begin position="153"/>
        <end position="184"/>
    </location>
</feature>
<name>A0A7I8XFY0_BURXY</name>
<proteinExistence type="inferred from homology"/>
<keyword evidence="8 9" id="KW-0472">Membrane</keyword>
<evidence type="ECO:0000256" key="1">
    <source>
        <dbReference type="ARBA" id="ARBA00004477"/>
    </source>
</evidence>
<dbReference type="EMBL" id="CAJFDI010000001">
    <property type="protein sequence ID" value="CAD5208082.1"/>
    <property type="molecule type" value="Genomic_DNA"/>
</dbReference>
<dbReference type="SMR" id="A0A7I8XFY0"/>
<organism evidence="10 11">
    <name type="scientific">Bursaphelenchus xylophilus</name>
    <name type="common">Pinewood nematode worm</name>
    <name type="synonym">Aphelenchoides xylophilus</name>
    <dbReference type="NCBI Taxonomy" id="6326"/>
    <lineage>
        <taxon>Eukaryota</taxon>
        <taxon>Metazoa</taxon>
        <taxon>Ecdysozoa</taxon>
        <taxon>Nematoda</taxon>
        <taxon>Chromadorea</taxon>
        <taxon>Rhabditida</taxon>
        <taxon>Tylenchina</taxon>
        <taxon>Tylenchomorpha</taxon>
        <taxon>Aphelenchoidea</taxon>
        <taxon>Aphelenchoididae</taxon>
        <taxon>Bursaphelenchus</taxon>
    </lineage>
</organism>
<dbReference type="GO" id="GO:0006506">
    <property type="term" value="P:GPI anchor biosynthetic process"/>
    <property type="evidence" value="ECO:0007669"/>
    <property type="project" value="UniProtKB-UniPathway"/>
</dbReference>
<dbReference type="EMBL" id="CAJFCV020000001">
    <property type="protein sequence ID" value="CAG9080142.1"/>
    <property type="molecule type" value="Genomic_DNA"/>
</dbReference>
<keyword evidence="11" id="KW-1185">Reference proteome</keyword>
<gene>
    <name evidence="10" type="ORF">BXYJ_LOCUS318</name>
</gene>
<dbReference type="OrthoDB" id="549017at2759"/>
<evidence type="ECO:0000256" key="9">
    <source>
        <dbReference type="SAM" id="Phobius"/>
    </source>
</evidence>
<keyword evidence="7 9" id="KW-1133">Transmembrane helix</keyword>
<dbReference type="PANTHER" id="PTHR13121">
    <property type="entry name" value="GPI TRANSAMIDASE COMPONENT PIG-U"/>
    <property type="match status" value="1"/>
</dbReference>
<evidence type="ECO:0000256" key="7">
    <source>
        <dbReference type="ARBA" id="ARBA00022989"/>
    </source>
</evidence>
<keyword evidence="4" id="KW-0337">GPI-anchor biosynthesis</keyword>
<evidence type="ECO:0000256" key="4">
    <source>
        <dbReference type="ARBA" id="ARBA00022502"/>
    </source>
</evidence>
<dbReference type="PANTHER" id="PTHR13121:SF0">
    <property type="entry name" value="PHOSPHATIDYLINOSITOL GLYCAN ANCHOR BIOSYNTHESIS CLASS U PROTEIN"/>
    <property type="match status" value="1"/>
</dbReference>
<evidence type="ECO:0000256" key="3">
    <source>
        <dbReference type="ARBA" id="ARBA00010026"/>
    </source>
</evidence>
<keyword evidence="5 9" id="KW-0812">Transmembrane</keyword>
<keyword evidence="6" id="KW-0256">Endoplasmic reticulum</keyword>
<accession>A0A7I8XFY0</accession>
<comment type="subcellular location">
    <subcellularLocation>
        <location evidence="1">Endoplasmic reticulum membrane</location>
        <topology evidence="1">Multi-pass membrane protein</topology>
    </subcellularLocation>
</comment>
<evidence type="ECO:0000313" key="10">
    <source>
        <dbReference type="EMBL" id="CAD5208082.1"/>
    </source>
</evidence>
<comment type="pathway">
    <text evidence="2">Glycolipid biosynthesis; glycosylphosphatidylinositol-anchor biosynthesis.</text>
</comment>
<dbReference type="GO" id="GO:0016255">
    <property type="term" value="P:attachment of GPI anchor to protein"/>
    <property type="evidence" value="ECO:0007669"/>
    <property type="project" value="InterPro"/>
</dbReference>
<feature type="transmembrane region" description="Helical" evidence="9">
    <location>
        <begin position="390"/>
        <end position="410"/>
    </location>
</feature>
<feature type="transmembrane region" description="Helical" evidence="9">
    <location>
        <begin position="190"/>
        <end position="213"/>
    </location>
</feature>
<sequence length="445" mass="51281">MTVTRRIKRRSVSDEEPLVKADKTDGKAQVEVQLVDALTPIIFGILLRLIAFAYFKEYLQDHVGFTSPWTSFRRLKDAISLWDQNGSLYADKYHGVPWIAIAFYPFLSYEYFLRVLFIAFDVVGSIFLFWSGPKVFKDKDEASEGSKRMLTMYLLNPLTIGVCVGMNLSSLLNMILCIGFYCLVHRQLCLATIAVCIAAQLNIYYIQLIFPIIAARLTIQSREKFSYSLTAKHLGFKLAAFAVLYSSNFVVSNWREVIKGNIGFFFSLEDYTPNMGMYWYLFSLIFVQYRSFFLAILHFLAFVHVLPVYRVFWVVPTGMWIIFLQLITVLSSYPSYAEFCVFLPLLTTIKSRKNFSVFFYFLATLISLACSSSLITLQQWVQTGSGNANFFFGSVMAYLIGQAFLLRFTLKSLVDGIFYTSEFYKAEEYPEFRFTNVPILKKSNM</sequence>
<dbReference type="Pfam" id="PF06728">
    <property type="entry name" value="PIG-U"/>
    <property type="match status" value="1"/>
</dbReference>
<reference evidence="10" key="1">
    <citation type="submission" date="2020-09" db="EMBL/GenBank/DDBJ databases">
        <authorList>
            <person name="Kikuchi T."/>
        </authorList>
    </citation>
    <scope>NUCLEOTIDE SEQUENCE</scope>
    <source>
        <strain evidence="10">Ka4C1</strain>
    </source>
</reference>
<feature type="transmembrane region" description="Helical" evidence="9">
    <location>
        <begin position="357"/>
        <end position="378"/>
    </location>
</feature>
<comment type="similarity">
    <text evidence="3">Belongs to the PIGU family.</text>
</comment>